<dbReference type="Gene3D" id="1.10.10.60">
    <property type="entry name" value="Homeodomain-like"/>
    <property type="match status" value="1"/>
</dbReference>
<dbReference type="AlphaFoldDB" id="A0A0Q3E993"/>
<dbReference type="PROSITE" id="PS50110">
    <property type="entry name" value="RESPONSE_REGULATORY"/>
    <property type="match status" value="1"/>
</dbReference>
<evidence type="ECO:0000256" key="4">
    <source>
        <dbReference type="ARBA" id="ARBA00023125"/>
    </source>
</evidence>
<comment type="subcellular location">
    <subcellularLocation>
        <location evidence="1">Nucleus</location>
    </subcellularLocation>
</comment>
<dbReference type="GO" id="GO:0005634">
    <property type="term" value="C:nucleus"/>
    <property type="evidence" value="ECO:0007669"/>
    <property type="project" value="UniProtKB-SubCell"/>
</dbReference>
<dbReference type="PANTHER" id="PTHR43874:SF7">
    <property type="entry name" value="TWO-COMPONENT RESPONSE REGULATOR ARR10"/>
    <property type="match status" value="1"/>
</dbReference>
<evidence type="ECO:0000256" key="3">
    <source>
        <dbReference type="ARBA" id="ARBA00023015"/>
    </source>
</evidence>
<keyword evidence="2" id="KW-0902">Two-component regulatory system</keyword>
<evidence type="ECO:0000256" key="8">
    <source>
        <dbReference type="SAM" id="MobiDB-lite"/>
    </source>
</evidence>
<organism evidence="10">
    <name type="scientific">Brachypodium distachyon</name>
    <name type="common">Purple false brome</name>
    <name type="synonym">Trachynia distachya</name>
    <dbReference type="NCBI Taxonomy" id="15368"/>
    <lineage>
        <taxon>Eukaryota</taxon>
        <taxon>Viridiplantae</taxon>
        <taxon>Streptophyta</taxon>
        <taxon>Embryophyta</taxon>
        <taxon>Tracheophyta</taxon>
        <taxon>Spermatophyta</taxon>
        <taxon>Magnoliopsida</taxon>
        <taxon>Liliopsida</taxon>
        <taxon>Poales</taxon>
        <taxon>Poaceae</taxon>
        <taxon>BOP clade</taxon>
        <taxon>Pooideae</taxon>
        <taxon>Stipodae</taxon>
        <taxon>Brachypodieae</taxon>
        <taxon>Brachypodium</taxon>
    </lineage>
</organism>
<dbReference type="InterPro" id="IPR045279">
    <property type="entry name" value="ARR-like"/>
</dbReference>
<keyword evidence="4" id="KW-0238">DNA-binding</keyword>
<dbReference type="FunFam" id="1.10.10.60:FF:000007">
    <property type="entry name" value="Two-component response regulator"/>
    <property type="match status" value="1"/>
</dbReference>
<keyword evidence="12" id="KW-1185">Reference proteome</keyword>
<evidence type="ECO:0000313" key="12">
    <source>
        <dbReference type="Proteomes" id="UP000008810"/>
    </source>
</evidence>
<evidence type="ECO:0000313" key="11">
    <source>
        <dbReference type="EnsemblPlants" id="KQJ82940"/>
    </source>
</evidence>
<dbReference type="InterPro" id="IPR009057">
    <property type="entry name" value="Homeodomain-like_sf"/>
</dbReference>
<comment type="caution">
    <text evidence="7">Lacks conserved residue(s) required for the propagation of feature annotation.</text>
</comment>
<dbReference type="Gramene" id="KQJ82940">
    <property type="protein sequence ID" value="KQJ82940"/>
    <property type="gene ID" value="BRADI_5g12170v3"/>
</dbReference>
<evidence type="ECO:0000256" key="1">
    <source>
        <dbReference type="ARBA" id="ARBA00004123"/>
    </source>
</evidence>
<dbReference type="EnsemblPlants" id="KQJ82940">
    <property type="protein sequence ID" value="KQJ82940"/>
    <property type="gene ID" value="BRADI_5g12170v3"/>
</dbReference>
<dbReference type="GO" id="GO:0003677">
    <property type="term" value="F:DNA binding"/>
    <property type="evidence" value="ECO:0007669"/>
    <property type="project" value="UniProtKB-KW"/>
</dbReference>
<keyword evidence="3" id="KW-0805">Transcription regulation</keyword>
<evidence type="ECO:0000256" key="5">
    <source>
        <dbReference type="ARBA" id="ARBA00023163"/>
    </source>
</evidence>
<sequence>MAAAGDEIWAGMRVLAIDKDRVCLKILQATLRRCNYNNVTSVMDAKTALQRLREAKDPFDLVISELHMPDMDAFKLLRHIAVELGIPVNVLSAYEDRETVMKGFSGACCYLAKPASTKKFKNVLGRKGEARNHDNSDNDDADHNVQSGIAQAEQGAKTPSKNSMRNRNYAGDDYDEKNKENSGKKPRVTWTTELHDKFLEAFNWLGDKAVPKRICEMMNVDYISRHNVASHLQQTSLGPSSANIPKINQLTSFVGASSCLVPTAQNDLQNPMVAFVSNTTPMAGLNEKMSPFNIGSNTSSVEMSNGNFAPDNSATMTQIVNGLSNNYTLPNIEEESSVVSTQKLNGGDDVGFLPVQEDMADQEGLDGQSNDNTEFPWDDILAMDDQNFSQDNDLLNGDWF</sequence>
<dbReference type="SUPFAM" id="SSF52172">
    <property type="entry name" value="CheY-like"/>
    <property type="match status" value="1"/>
</dbReference>
<dbReference type="SUPFAM" id="SSF46689">
    <property type="entry name" value="Homeodomain-like"/>
    <property type="match status" value="1"/>
</dbReference>
<dbReference type="GO" id="GO:0009736">
    <property type="term" value="P:cytokinin-activated signaling pathway"/>
    <property type="evidence" value="ECO:0007669"/>
    <property type="project" value="InterPro"/>
</dbReference>
<proteinExistence type="predicted"/>
<name>A0A0Q3E993_BRADI</name>
<dbReference type="Proteomes" id="UP000008810">
    <property type="component" value="Chromosome 5"/>
</dbReference>
<dbReference type="InterPro" id="IPR001789">
    <property type="entry name" value="Sig_transdc_resp-reg_receiver"/>
</dbReference>
<dbReference type="PANTHER" id="PTHR43874">
    <property type="entry name" value="TWO-COMPONENT RESPONSE REGULATOR"/>
    <property type="match status" value="1"/>
</dbReference>
<dbReference type="InParanoid" id="A0A0Q3E993"/>
<accession>A0A0Q3E993</accession>
<keyword evidence="5" id="KW-0804">Transcription</keyword>
<dbReference type="Pfam" id="PF00072">
    <property type="entry name" value="Response_reg"/>
    <property type="match status" value="1"/>
</dbReference>
<dbReference type="EMBL" id="CM000884">
    <property type="protein sequence ID" value="KQJ82940.1"/>
    <property type="molecule type" value="Genomic_DNA"/>
</dbReference>
<dbReference type="GO" id="GO:0000160">
    <property type="term" value="P:phosphorelay signal transduction system"/>
    <property type="evidence" value="ECO:0007669"/>
    <property type="project" value="UniProtKB-KW"/>
</dbReference>
<dbReference type="SMART" id="SM00448">
    <property type="entry name" value="REC"/>
    <property type="match status" value="1"/>
</dbReference>
<protein>
    <recommendedName>
        <fullName evidence="9">Response regulatory domain-containing protein</fullName>
    </recommendedName>
</protein>
<evidence type="ECO:0000259" key="9">
    <source>
        <dbReference type="PROSITE" id="PS50110"/>
    </source>
</evidence>
<dbReference type="NCBIfam" id="TIGR01557">
    <property type="entry name" value="myb_SHAQKYF"/>
    <property type="match status" value="1"/>
</dbReference>
<evidence type="ECO:0000256" key="2">
    <source>
        <dbReference type="ARBA" id="ARBA00023012"/>
    </source>
</evidence>
<feature type="compositionally biased region" description="Polar residues" evidence="8">
    <location>
        <begin position="157"/>
        <end position="166"/>
    </location>
</feature>
<reference evidence="10" key="2">
    <citation type="submission" date="2017-06" db="EMBL/GenBank/DDBJ databases">
        <title>WGS assembly of Brachypodium distachyon.</title>
        <authorList>
            <consortium name="The International Brachypodium Initiative"/>
            <person name="Lucas S."/>
            <person name="Harmon-Smith M."/>
            <person name="Lail K."/>
            <person name="Tice H."/>
            <person name="Grimwood J."/>
            <person name="Bruce D."/>
            <person name="Barry K."/>
            <person name="Shu S."/>
            <person name="Lindquist E."/>
            <person name="Wang M."/>
            <person name="Pitluck S."/>
            <person name="Vogel J.P."/>
            <person name="Garvin D.F."/>
            <person name="Mockler T.C."/>
            <person name="Schmutz J."/>
            <person name="Rokhsar D."/>
            <person name="Bevan M.W."/>
        </authorList>
    </citation>
    <scope>NUCLEOTIDE SEQUENCE</scope>
    <source>
        <strain evidence="10">Bd21</strain>
    </source>
</reference>
<feature type="region of interest" description="Disordered" evidence="8">
    <location>
        <begin position="151"/>
        <end position="188"/>
    </location>
</feature>
<dbReference type="InterPro" id="IPR011006">
    <property type="entry name" value="CheY-like_superfamily"/>
</dbReference>
<reference evidence="10 11" key="1">
    <citation type="journal article" date="2010" name="Nature">
        <title>Genome sequencing and analysis of the model grass Brachypodium distachyon.</title>
        <authorList>
            <consortium name="International Brachypodium Initiative"/>
        </authorList>
    </citation>
    <scope>NUCLEOTIDE SEQUENCE [LARGE SCALE GENOMIC DNA]</scope>
    <source>
        <strain evidence="10 11">Bd21</strain>
    </source>
</reference>
<dbReference type="Gene3D" id="3.40.50.2300">
    <property type="match status" value="1"/>
</dbReference>
<keyword evidence="6" id="KW-0539">Nucleus</keyword>
<evidence type="ECO:0000256" key="6">
    <source>
        <dbReference type="ARBA" id="ARBA00023242"/>
    </source>
</evidence>
<evidence type="ECO:0000313" key="10">
    <source>
        <dbReference type="EMBL" id="KQJ82940.1"/>
    </source>
</evidence>
<gene>
    <name evidence="10" type="ORF">BRADI_5g12170v3</name>
</gene>
<dbReference type="InterPro" id="IPR006447">
    <property type="entry name" value="Myb_dom_plants"/>
</dbReference>
<evidence type="ECO:0000256" key="7">
    <source>
        <dbReference type="PROSITE-ProRule" id="PRU00169"/>
    </source>
</evidence>
<reference evidence="11" key="3">
    <citation type="submission" date="2018-08" db="UniProtKB">
        <authorList>
            <consortium name="EnsemblPlants"/>
        </authorList>
    </citation>
    <scope>IDENTIFICATION</scope>
    <source>
        <strain evidence="11">cv. Bd21</strain>
    </source>
</reference>
<feature type="domain" description="Response regulatory" evidence="9">
    <location>
        <begin position="13"/>
        <end position="128"/>
    </location>
</feature>
<dbReference type="OrthoDB" id="600709at2759"/>